<reference evidence="2" key="1">
    <citation type="submission" date="2023-03" db="EMBL/GenBank/DDBJ databases">
        <authorList>
            <person name="Julca I."/>
        </authorList>
    </citation>
    <scope>NUCLEOTIDE SEQUENCE</scope>
</reference>
<dbReference type="InterPro" id="IPR004314">
    <property type="entry name" value="Neprosin"/>
</dbReference>
<dbReference type="InterPro" id="IPR053168">
    <property type="entry name" value="Glutamic_endopeptidase"/>
</dbReference>
<dbReference type="EMBL" id="OX459119">
    <property type="protein sequence ID" value="CAI9093618.1"/>
    <property type="molecule type" value="Genomic_DNA"/>
</dbReference>
<evidence type="ECO:0000313" key="3">
    <source>
        <dbReference type="Proteomes" id="UP001161247"/>
    </source>
</evidence>
<sequence>MRSLSFEIMVVKLMAILLVETALLLVIGHVVLANNSNSKHERPQKVTTTIRDNFRRANGVIKSIQSEDGDIIDCIDIYKQPALSHPALKNHKIQMEPSYVPTTDQTTRKINRAKGKKNKPSKSEVPLSVIKQIWHKNGSCPEGTVPIRRNLKTNNKAVPIVSRRYQRSFSQLSQNNTSNLLRPNHALSVLRTDGHAYLGAQGSIAVYNPEVENPDEYSLSDISLENGGPEKFETVRSGWMVNPAVYGDKKSRFFTYWTSDGGHETGCFDHICPGFIQLSKNIALGVVIDHISTTPNKPAELMSISIYKDLDTNNWWVDSGEEKIGYWPGDLFDELIKNAEAIQWGGDVYSTRLETHPHTATAMGSGAYSSPVDWLSGSIRGIRILQNSMVWKYPDWASPYADQVNCYDNNLQVVADDPVFYYGGPGSGGQASKCP</sequence>
<accession>A0AAV1CER2</accession>
<protein>
    <submittedName>
        <fullName evidence="2">OLC1v1029165C1</fullName>
    </submittedName>
</protein>
<keyword evidence="3" id="KW-1185">Reference proteome</keyword>
<dbReference type="PANTHER" id="PTHR31589:SF111">
    <property type="entry name" value="NEPROSIN DOMAIN-CONTAINING PROTEIN"/>
    <property type="match status" value="1"/>
</dbReference>
<dbReference type="Gene3D" id="3.90.1320.10">
    <property type="entry name" value="Outer-capsid protein sigma 3, large lobe"/>
    <property type="match status" value="1"/>
</dbReference>
<gene>
    <name evidence="2" type="ORF">OLC1_LOCUS4980</name>
</gene>
<organism evidence="2 3">
    <name type="scientific">Oldenlandia corymbosa var. corymbosa</name>
    <dbReference type="NCBI Taxonomy" id="529605"/>
    <lineage>
        <taxon>Eukaryota</taxon>
        <taxon>Viridiplantae</taxon>
        <taxon>Streptophyta</taxon>
        <taxon>Embryophyta</taxon>
        <taxon>Tracheophyta</taxon>
        <taxon>Spermatophyta</taxon>
        <taxon>Magnoliopsida</taxon>
        <taxon>eudicotyledons</taxon>
        <taxon>Gunneridae</taxon>
        <taxon>Pentapetalae</taxon>
        <taxon>asterids</taxon>
        <taxon>lamiids</taxon>
        <taxon>Gentianales</taxon>
        <taxon>Rubiaceae</taxon>
        <taxon>Rubioideae</taxon>
        <taxon>Spermacoceae</taxon>
        <taxon>Hedyotis-Oldenlandia complex</taxon>
        <taxon>Oldenlandia</taxon>
    </lineage>
</organism>
<evidence type="ECO:0000313" key="2">
    <source>
        <dbReference type="EMBL" id="CAI9093618.1"/>
    </source>
</evidence>
<dbReference type="AlphaFoldDB" id="A0AAV1CER2"/>
<feature type="domain" description="Neprosin PEP catalytic" evidence="1">
    <location>
        <begin position="177"/>
        <end position="435"/>
    </location>
</feature>
<dbReference type="InterPro" id="IPR025521">
    <property type="entry name" value="Neprosin_propep"/>
</dbReference>
<proteinExistence type="predicted"/>
<evidence type="ECO:0000259" key="1">
    <source>
        <dbReference type="PROSITE" id="PS52045"/>
    </source>
</evidence>
<dbReference type="PROSITE" id="PS52045">
    <property type="entry name" value="NEPROSIN_PEP_CD"/>
    <property type="match status" value="1"/>
</dbReference>
<dbReference type="Pfam" id="PF14365">
    <property type="entry name" value="Neprosin_AP"/>
    <property type="match status" value="1"/>
</dbReference>
<dbReference type="PANTHER" id="PTHR31589">
    <property type="entry name" value="PROTEIN, PUTATIVE (DUF239)-RELATED-RELATED"/>
    <property type="match status" value="1"/>
</dbReference>
<dbReference type="Proteomes" id="UP001161247">
    <property type="component" value="Chromosome 2"/>
</dbReference>
<name>A0AAV1CER2_OLDCO</name>
<dbReference type="Pfam" id="PF03080">
    <property type="entry name" value="Neprosin"/>
    <property type="match status" value="1"/>
</dbReference>